<sequence>MDKTPNYVLIHKPLIRVLQKDTTVFGCNLFTSIRLCFLNEAVGQDPNRMPSIMQEKLCHLCLISKQESREEKEIITLSWSTQN</sequence>
<reference evidence="1" key="1">
    <citation type="submission" date="2014-09" db="EMBL/GenBank/DDBJ databases">
        <authorList>
            <person name="Magalhaes I.L.F."/>
            <person name="Oliveira U."/>
            <person name="Santos F.R."/>
            <person name="Vidigal T.H.D.A."/>
            <person name="Brescovit A.D."/>
            <person name="Santos A.J."/>
        </authorList>
    </citation>
    <scope>NUCLEOTIDE SEQUENCE</scope>
    <source>
        <tissue evidence="1">Shoot tissue taken approximately 20 cm above the soil surface</tissue>
    </source>
</reference>
<protein>
    <submittedName>
        <fullName evidence="1">Uncharacterized protein</fullName>
    </submittedName>
</protein>
<dbReference type="AlphaFoldDB" id="A0A0A9FK10"/>
<name>A0A0A9FK10_ARUDO</name>
<organism evidence="1">
    <name type="scientific">Arundo donax</name>
    <name type="common">Giant reed</name>
    <name type="synonym">Donax arundinaceus</name>
    <dbReference type="NCBI Taxonomy" id="35708"/>
    <lineage>
        <taxon>Eukaryota</taxon>
        <taxon>Viridiplantae</taxon>
        <taxon>Streptophyta</taxon>
        <taxon>Embryophyta</taxon>
        <taxon>Tracheophyta</taxon>
        <taxon>Spermatophyta</taxon>
        <taxon>Magnoliopsida</taxon>
        <taxon>Liliopsida</taxon>
        <taxon>Poales</taxon>
        <taxon>Poaceae</taxon>
        <taxon>PACMAD clade</taxon>
        <taxon>Arundinoideae</taxon>
        <taxon>Arundineae</taxon>
        <taxon>Arundo</taxon>
    </lineage>
</organism>
<reference evidence="1" key="2">
    <citation type="journal article" date="2015" name="Data Brief">
        <title>Shoot transcriptome of the giant reed, Arundo donax.</title>
        <authorList>
            <person name="Barrero R.A."/>
            <person name="Guerrero F.D."/>
            <person name="Moolhuijzen P."/>
            <person name="Goolsby J.A."/>
            <person name="Tidwell J."/>
            <person name="Bellgard S.E."/>
            <person name="Bellgard M.I."/>
        </authorList>
    </citation>
    <scope>NUCLEOTIDE SEQUENCE</scope>
    <source>
        <tissue evidence="1">Shoot tissue taken approximately 20 cm above the soil surface</tissue>
    </source>
</reference>
<dbReference type="EMBL" id="GBRH01185259">
    <property type="protein sequence ID" value="JAE12637.1"/>
    <property type="molecule type" value="Transcribed_RNA"/>
</dbReference>
<proteinExistence type="predicted"/>
<accession>A0A0A9FK10</accession>
<evidence type="ECO:0000313" key="1">
    <source>
        <dbReference type="EMBL" id="JAE12637.1"/>
    </source>
</evidence>